<organism evidence="2 3">
    <name type="scientific">Brevibacillus panacihumi</name>
    <dbReference type="NCBI Taxonomy" id="497735"/>
    <lineage>
        <taxon>Bacteria</taxon>
        <taxon>Bacillati</taxon>
        <taxon>Bacillota</taxon>
        <taxon>Bacilli</taxon>
        <taxon>Bacillales</taxon>
        <taxon>Paenibacillaceae</taxon>
        <taxon>Brevibacillus</taxon>
    </lineage>
</organism>
<dbReference type="EMBL" id="RHHT01000015">
    <property type="protein sequence ID" value="RNB80854.1"/>
    <property type="molecule type" value="Genomic_DNA"/>
</dbReference>
<evidence type="ECO:0000313" key="2">
    <source>
        <dbReference type="EMBL" id="RNB80854.1"/>
    </source>
</evidence>
<evidence type="ECO:0000256" key="1">
    <source>
        <dbReference type="SAM" id="SignalP"/>
    </source>
</evidence>
<sequence>MRKWLASVLLVCLATGSYFSEATVSPVLGATKAVNSDRSATKSIQMPVHEQIVFNDYQVVGLSTEGWNWVRNDEFILPPQTPLDIDVIQTTYGSGKTQNKIDVLLDGAALPEFSSEMSDDASTLRWEVPRFTIPYEKLPAGNHTLTFIGSDGLGEKSTVHIRFRVEALHYPLIYQGSNPVGQTIQSGSHEAIFGNYGAKVYNSNETGSWKLTNTKNSSMIKAETGNVFSTGVLIAGDYELSFIPDDLNQTPWQVELRVGPPILYLGTDENGQQLGNNQKITAEKAPGTVQLFSPAPGRWWVDGTGQTLVSAQHFEVVIPEKLEGMTMSVNFEPDQSLGTERSSNSMISVQIQVPGSPAGCDASSVRATLDVMVQNNEGSSLLAERENLYPSDITVKVYQNPIHKIWVTTAADYLKHGDGASEEGPGVWAVDNVVVDSAYLNGDHTALELSRFKEGRHKINYYSKANPEVTWCGYIQIIEDSPPTASTPTCDIGENGTVPPSTKMKLKAESGKEFVDGDKITVESSEDLEALQLLAVHVENKGMKRVKREKNKNDRRFLYVSDLQWEYGVIPFGANYEYGAGPISSNNKVIIKYDDEIIKTIKPKSSEDNEPGGREILDLPSIIAKDGRSGEYKVEVYNTLTYRTCDIVSRYNSYKKYLEDVDQEQKLVLTVEVK</sequence>
<evidence type="ECO:0000313" key="3">
    <source>
        <dbReference type="Proteomes" id="UP000281915"/>
    </source>
</evidence>
<protein>
    <submittedName>
        <fullName evidence="2">Uncharacterized protein</fullName>
    </submittedName>
</protein>
<dbReference type="RefSeq" id="WP_122912937.1">
    <property type="nucleotide sequence ID" value="NZ_RHHT01000015.1"/>
</dbReference>
<feature type="chain" id="PRO_5017978766" evidence="1">
    <location>
        <begin position="23"/>
        <end position="674"/>
    </location>
</feature>
<comment type="caution">
    <text evidence="2">The sequence shown here is derived from an EMBL/GenBank/DDBJ whole genome shotgun (WGS) entry which is preliminary data.</text>
</comment>
<dbReference type="AlphaFoldDB" id="A0A3M8CYJ5"/>
<reference evidence="2 3" key="1">
    <citation type="submission" date="2018-10" db="EMBL/GenBank/DDBJ databases">
        <title>Phylogenomics of Brevibacillus.</title>
        <authorList>
            <person name="Dunlap C."/>
        </authorList>
    </citation>
    <scope>NUCLEOTIDE SEQUENCE [LARGE SCALE GENOMIC DNA]</scope>
    <source>
        <strain evidence="2 3">JCM 15085</strain>
    </source>
</reference>
<keyword evidence="1" id="KW-0732">Signal</keyword>
<accession>A0A3M8CYJ5</accession>
<name>A0A3M8CYJ5_9BACL</name>
<dbReference type="Proteomes" id="UP000281915">
    <property type="component" value="Unassembled WGS sequence"/>
</dbReference>
<proteinExistence type="predicted"/>
<feature type="signal peptide" evidence="1">
    <location>
        <begin position="1"/>
        <end position="22"/>
    </location>
</feature>
<gene>
    <name evidence="2" type="ORF">EDM58_08445</name>
</gene>